<dbReference type="InterPro" id="IPR038298">
    <property type="entry name" value="Daxx_N_sf"/>
</dbReference>
<dbReference type="AlphaFoldDB" id="A0A6F9DB34"/>
<evidence type="ECO:0000256" key="15">
    <source>
        <dbReference type="ARBA" id="ARBA00022853"/>
    </source>
</evidence>
<dbReference type="GO" id="GO:0006915">
    <property type="term" value="P:apoptotic process"/>
    <property type="evidence" value="ECO:0007669"/>
    <property type="project" value="UniProtKB-KW"/>
</dbReference>
<keyword evidence="13" id="KW-0053">Apoptosis</keyword>
<keyword evidence="15" id="KW-0156">Chromatin regulator</keyword>
<dbReference type="GO" id="GO:0005730">
    <property type="term" value="C:nucleolus"/>
    <property type="evidence" value="ECO:0007669"/>
    <property type="project" value="UniProtKB-SubCell"/>
</dbReference>
<dbReference type="InterPro" id="IPR031333">
    <property type="entry name" value="Daxx_N"/>
</dbReference>
<keyword evidence="11" id="KW-1017">Isopeptide bond</keyword>
<dbReference type="EMBL" id="LR784358">
    <property type="protein sequence ID" value="CAB3236278.1"/>
    <property type="molecule type" value="mRNA"/>
</dbReference>
<feature type="compositionally biased region" description="Basic and acidic residues" evidence="23">
    <location>
        <begin position="213"/>
        <end position="250"/>
    </location>
</feature>
<evidence type="ECO:0000256" key="18">
    <source>
        <dbReference type="ARBA" id="ARBA00023163"/>
    </source>
</evidence>
<evidence type="ECO:0000256" key="22">
    <source>
        <dbReference type="ARBA" id="ARBA00029641"/>
    </source>
</evidence>
<evidence type="ECO:0000256" key="3">
    <source>
        <dbReference type="ARBA" id="ARBA00004584"/>
    </source>
</evidence>
<keyword evidence="16" id="KW-0805">Transcription regulation</keyword>
<feature type="region of interest" description="Disordered" evidence="23">
    <location>
        <begin position="413"/>
        <end position="435"/>
    </location>
</feature>
<sequence>MLRVFPQVHSRDSAFCSFWEFFTFVVHEVMADIITISSDSDSTPSPSAKLKTPEEDVVLLNKDDLVTSKTKSESEDDSPSIVILENKLDKMPSSEQSKENLFVKFISQCEPLLDGHRELSPSKIMQSLKREHESTTEMFKRSQEYTDMLMRAIKKVSNGRKDIYVVVNDIYTLLKQHQIKRKATENDEAISKDLKPKQPKRVRLTKVFPAKRKPVEQLEDKQKNERDNEIKEKEDQQKEKPSTSKNDDTAGTKTTTNLDKRIERLEELLQRISDEIKRLQAHELTMEEMDEEDSMYIQEDKLKKRFMKVYERICHLKKVSVKNGRLIETKILVGATRYPELNNKVEKYINKAKFPDFYAIQYLVKKASNQSNLNLKPTEIRKLSEDLFKEVGEKLKKRRHYDFVYNFGSYLTDNKTKDDPAKENPELQEKLQENQNVSETAINNVIEKFVQKQAELDSANAQTSTKNSSNEEASKESDQGSEPPSDESESDEEEQEEESDDETDIEQDDLLYLDKT</sequence>
<keyword evidence="20" id="KW-0539">Nucleus</keyword>
<dbReference type="PANTHER" id="PTHR12766">
    <property type="entry name" value="DEATH DOMAIN-ASSOCIATED PROTEIN 6 DAXX"/>
    <property type="match status" value="1"/>
</dbReference>
<feature type="compositionally biased region" description="Acidic residues" evidence="23">
    <location>
        <begin position="484"/>
        <end position="516"/>
    </location>
</feature>
<gene>
    <name evidence="26" type="primary">Daxx</name>
</gene>
<evidence type="ECO:0000256" key="6">
    <source>
        <dbReference type="ARBA" id="ARBA00008592"/>
    </source>
</evidence>
<evidence type="ECO:0000256" key="23">
    <source>
        <dbReference type="SAM" id="MobiDB-lite"/>
    </source>
</evidence>
<dbReference type="InterPro" id="IPR046378">
    <property type="entry name" value="DAXX_histone-bd"/>
</dbReference>
<keyword evidence="9" id="KW-0963">Cytoplasm</keyword>
<dbReference type="Gene3D" id="1.20.58.2170">
    <property type="match status" value="1"/>
</dbReference>
<evidence type="ECO:0000256" key="16">
    <source>
        <dbReference type="ARBA" id="ARBA00023015"/>
    </source>
</evidence>
<evidence type="ECO:0000256" key="11">
    <source>
        <dbReference type="ARBA" id="ARBA00022499"/>
    </source>
</evidence>
<dbReference type="PANTHER" id="PTHR12766:SF7">
    <property type="entry name" value="DEATH DOMAIN-ASSOCIATED PROTEIN 6"/>
    <property type="match status" value="1"/>
</dbReference>
<organism evidence="26">
    <name type="scientific">Phallusia mammillata</name>
    <dbReference type="NCBI Taxonomy" id="59560"/>
    <lineage>
        <taxon>Eukaryota</taxon>
        <taxon>Metazoa</taxon>
        <taxon>Chordata</taxon>
        <taxon>Tunicata</taxon>
        <taxon>Ascidiacea</taxon>
        <taxon>Phlebobranchia</taxon>
        <taxon>Ascidiidae</taxon>
        <taxon>Phallusia</taxon>
    </lineage>
</organism>
<dbReference type="GO" id="GO:0003713">
    <property type="term" value="F:transcription coactivator activity"/>
    <property type="evidence" value="ECO:0007669"/>
    <property type="project" value="TreeGrafter"/>
</dbReference>
<dbReference type="GO" id="GO:0006334">
    <property type="term" value="P:nucleosome assembly"/>
    <property type="evidence" value="ECO:0007669"/>
    <property type="project" value="TreeGrafter"/>
</dbReference>
<dbReference type="Gene3D" id="1.10.8.810">
    <property type="entry name" value="Daxx helical bundle domain"/>
    <property type="match status" value="1"/>
</dbReference>
<evidence type="ECO:0000259" key="25">
    <source>
        <dbReference type="Pfam" id="PF20920"/>
    </source>
</evidence>
<keyword evidence="10" id="KW-0678">Repressor</keyword>
<feature type="region of interest" description="Disordered" evidence="23">
    <location>
        <begin position="181"/>
        <end position="257"/>
    </location>
</feature>
<evidence type="ECO:0000256" key="13">
    <source>
        <dbReference type="ARBA" id="ARBA00022703"/>
    </source>
</evidence>
<keyword evidence="19" id="KW-0143">Chaperone</keyword>
<evidence type="ECO:0000256" key="2">
    <source>
        <dbReference type="ARBA" id="ARBA00004496"/>
    </source>
</evidence>
<keyword evidence="21" id="KW-0137">Centromere</keyword>
<name>A0A6F9DB34_9ASCI</name>
<evidence type="ECO:0000313" key="26">
    <source>
        <dbReference type="EMBL" id="CAB3236278.1"/>
    </source>
</evidence>
<evidence type="ECO:0000259" key="24">
    <source>
        <dbReference type="Pfam" id="PF03344"/>
    </source>
</evidence>
<evidence type="ECO:0000256" key="9">
    <source>
        <dbReference type="ARBA" id="ARBA00022490"/>
    </source>
</evidence>
<accession>A0A6F9DB34</accession>
<keyword evidence="12" id="KW-0597">Phosphoprotein</keyword>
<feature type="compositionally biased region" description="Basic and acidic residues" evidence="23">
    <location>
        <begin position="414"/>
        <end position="432"/>
    </location>
</feature>
<evidence type="ECO:0000256" key="4">
    <source>
        <dbReference type="ARBA" id="ARBA00004604"/>
    </source>
</evidence>
<dbReference type="FunFam" id="1.20.58.2170:FF:000001">
    <property type="entry name" value="Death domain-associated protein 6"/>
    <property type="match status" value="1"/>
</dbReference>
<protein>
    <recommendedName>
        <fullName evidence="7">Death domain-associated protein 6</fullName>
    </recommendedName>
    <alternativeName>
        <fullName evidence="22">Daxx</fullName>
    </alternativeName>
</protein>
<dbReference type="GO" id="GO:0005737">
    <property type="term" value="C:cytoplasm"/>
    <property type="evidence" value="ECO:0007669"/>
    <property type="project" value="UniProtKB-SubCell"/>
</dbReference>
<evidence type="ECO:0000256" key="20">
    <source>
        <dbReference type="ARBA" id="ARBA00023242"/>
    </source>
</evidence>
<proteinExistence type="evidence at transcript level"/>
<feature type="compositionally biased region" description="Basic residues" evidence="23">
    <location>
        <begin position="197"/>
        <end position="212"/>
    </location>
</feature>
<evidence type="ECO:0000256" key="21">
    <source>
        <dbReference type="ARBA" id="ARBA00023328"/>
    </source>
</evidence>
<reference evidence="26" key="1">
    <citation type="submission" date="2020-04" db="EMBL/GenBank/DDBJ databases">
        <authorList>
            <person name="Neveu A P."/>
        </authorList>
    </citation>
    <scope>NUCLEOTIDE SEQUENCE</scope>
    <source>
        <tissue evidence="26">Whole embryo</tissue>
    </source>
</reference>
<keyword evidence="17" id="KW-0175">Coiled coil</keyword>
<evidence type="ECO:0000256" key="5">
    <source>
        <dbReference type="ARBA" id="ARBA00004642"/>
    </source>
</evidence>
<dbReference type="GO" id="GO:0000775">
    <property type="term" value="C:chromosome, centromeric region"/>
    <property type="evidence" value="ECO:0007669"/>
    <property type="project" value="UniProtKB-SubCell"/>
</dbReference>
<dbReference type="GO" id="GO:0050681">
    <property type="term" value="F:nuclear androgen receptor binding"/>
    <property type="evidence" value="ECO:0007669"/>
    <property type="project" value="TreeGrafter"/>
</dbReference>
<keyword evidence="18" id="KW-0804">Transcription</keyword>
<feature type="domain" description="Daxx histone-binding" evidence="25">
    <location>
        <begin position="367"/>
        <end position="451"/>
    </location>
</feature>
<evidence type="ECO:0000256" key="12">
    <source>
        <dbReference type="ARBA" id="ARBA00022553"/>
    </source>
</evidence>
<comment type="similarity">
    <text evidence="6">Belongs to the DAXX family.</text>
</comment>
<evidence type="ECO:0000256" key="7">
    <source>
        <dbReference type="ARBA" id="ARBA00019298"/>
    </source>
</evidence>
<dbReference type="InterPro" id="IPR046426">
    <property type="entry name" value="DAXX_histone-bd_sf"/>
</dbReference>
<evidence type="ECO:0000256" key="10">
    <source>
        <dbReference type="ARBA" id="ARBA00022491"/>
    </source>
</evidence>
<evidence type="ECO:0000256" key="8">
    <source>
        <dbReference type="ARBA" id="ARBA00022454"/>
    </source>
</evidence>
<keyword evidence="14" id="KW-0832">Ubl conjugation</keyword>
<dbReference type="Pfam" id="PF03344">
    <property type="entry name" value="Daxx"/>
    <property type="match status" value="1"/>
</dbReference>
<comment type="subcellular location">
    <subcellularLocation>
        <location evidence="3">Chromosome</location>
        <location evidence="3">Centromere</location>
    </subcellularLocation>
    <subcellularLocation>
        <location evidence="2">Cytoplasm</location>
    </subcellularLocation>
    <subcellularLocation>
        <location evidence="1">Nucleus</location>
        <location evidence="1">PML body</location>
    </subcellularLocation>
    <subcellularLocation>
        <location evidence="4">Nucleus</location>
        <location evidence="4">Nucleolus</location>
    </subcellularLocation>
    <subcellularLocation>
        <location evidence="5">Nucleus</location>
        <location evidence="5">Nucleoplasm</location>
    </subcellularLocation>
</comment>
<feature type="compositionally biased region" description="Basic and acidic residues" evidence="23">
    <location>
        <begin position="182"/>
        <end position="196"/>
    </location>
</feature>
<dbReference type="GO" id="GO:0042981">
    <property type="term" value="P:regulation of apoptotic process"/>
    <property type="evidence" value="ECO:0007669"/>
    <property type="project" value="TreeGrafter"/>
</dbReference>
<feature type="region of interest" description="Disordered" evidence="23">
    <location>
        <begin position="455"/>
        <end position="516"/>
    </location>
</feature>
<evidence type="ECO:0000256" key="14">
    <source>
        <dbReference type="ARBA" id="ARBA00022843"/>
    </source>
</evidence>
<dbReference type="GO" id="GO:0042393">
    <property type="term" value="F:histone binding"/>
    <property type="evidence" value="ECO:0007669"/>
    <property type="project" value="InterPro"/>
</dbReference>
<evidence type="ECO:0000256" key="1">
    <source>
        <dbReference type="ARBA" id="ARBA00004322"/>
    </source>
</evidence>
<dbReference type="GO" id="GO:0016605">
    <property type="term" value="C:PML body"/>
    <property type="evidence" value="ECO:0007669"/>
    <property type="project" value="UniProtKB-SubCell"/>
</dbReference>
<keyword evidence="8" id="KW-0158">Chromosome</keyword>
<feature type="domain" description="Daxx N-terminal Rassf1C-interacting" evidence="24">
    <location>
        <begin position="97"/>
        <end position="184"/>
    </location>
</feature>
<dbReference type="GO" id="GO:0003714">
    <property type="term" value="F:transcription corepressor activity"/>
    <property type="evidence" value="ECO:0007669"/>
    <property type="project" value="TreeGrafter"/>
</dbReference>
<dbReference type="Pfam" id="PF20920">
    <property type="entry name" value="DAXX_hist_bd"/>
    <property type="match status" value="1"/>
</dbReference>
<evidence type="ECO:0000256" key="19">
    <source>
        <dbReference type="ARBA" id="ARBA00023186"/>
    </source>
</evidence>
<evidence type="ECO:0000256" key="17">
    <source>
        <dbReference type="ARBA" id="ARBA00023054"/>
    </source>
</evidence>